<dbReference type="OrthoDB" id="259971at2"/>
<protein>
    <submittedName>
        <fullName evidence="1">Uncharacterized protein</fullName>
    </submittedName>
</protein>
<reference evidence="1 2" key="1">
    <citation type="submission" date="2019-02" db="EMBL/GenBank/DDBJ databases">
        <title>Deep-cultivation of Planctomycetes and their phenomic and genomic characterization uncovers novel biology.</title>
        <authorList>
            <person name="Wiegand S."/>
            <person name="Jogler M."/>
            <person name="Boedeker C."/>
            <person name="Pinto D."/>
            <person name="Vollmers J."/>
            <person name="Rivas-Marin E."/>
            <person name="Kohn T."/>
            <person name="Peeters S.H."/>
            <person name="Heuer A."/>
            <person name="Rast P."/>
            <person name="Oberbeckmann S."/>
            <person name="Bunk B."/>
            <person name="Jeske O."/>
            <person name="Meyerdierks A."/>
            <person name="Storesund J.E."/>
            <person name="Kallscheuer N."/>
            <person name="Luecker S."/>
            <person name="Lage O.M."/>
            <person name="Pohl T."/>
            <person name="Merkel B.J."/>
            <person name="Hornburger P."/>
            <person name="Mueller R.-W."/>
            <person name="Bruemmer F."/>
            <person name="Labrenz M."/>
            <person name="Spormann A.M."/>
            <person name="Op Den Camp H."/>
            <person name="Overmann J."/>
            <person name="Amann R."/>
            <person name="Jetten M.S.M."/>
            <person name="Mascher T."/>
            <person name="Medema M.H."/>
            <person name="Devos D.P."/>
            <person name="Kaster A.-K."/>
            <person name="Ovreas L."/>
            <person name="Rohde M."/>
            <person name="Galperin M.Y."/>
            <person name="Jogler C."/>
        </authorList>
    </citation>
    <scope>NUCLEOTIDE SEQUENCE [LARGE SCALE GENOMIC DNA]</scope>
    <source>
        <strain evidence="1 2">Q31b</strain>
    </source>
</reference>
<dbReference type="EMBL" id="SJPY01000001">
    <property type="protein sequence ID" value="TWU45943.1"/>
    <property type="molecule type" value="Genomic_DNA"/>
</dbReference>
<name>A0A5C6E8E6_9BACT</name>
<sequence length="218" mass="24984">MLNKLLTAFVAFCVATVLFQLILLGYVLTRGTANGDTMAQIIGLMNGIDISGNRLQQILKQGEDREQPNFEEILQARKMESLEMDMRLRSQNEYRDDLSRMSAELRDQREFFDERREAFKEKLKKMEEGARDKGIQEVQRTLQSLDAAQAKDQLLRIYDDERIDEVVNIIQAMPIDKRKDILAEFAAPDEAEKLAEILRRIGEGYPTTALIKQAAGDI</sequence>
<evidence type="ECO:0000313" key="1">
    <source>
        <dbReference type="EMBL" id="TWU45943.1"/>
    </source>
</evidence>
<gene>
    <name evidence="1" type="ORF">Q31b_11190</name>
</gene>
<evidence type="ECO:0000313" key="2">
    <source>
        <dbReference type="Proteomes" id="UP000315471"/>
    </source>
</evidence>
<dbReference type="Proteomes" id="UP000315471">
    <property type="component" value="Unassembled WGS sequence"/>
</dbReference>
<keyword evidence="2" id="KW-1185">Reference proteome</keyword>
<dbReference type="AlphaFoldDB" id="A0A5C6E8E6"/>
<organism evidence="1 2">
    <name type="scientific">Novipirellula aureliae</name>
    <dbReference type="NCBI Taxonomy" id="2527966"/>
    <lineage>
        <taxon>Bacteria</taxon>
        <taxon>Pseudomonadati</taxon>
        <taxon>Planctomycetota</taxon>
        <taxon>Planctomycetia</taxon>
        <taxon>Pirellulales</taxon>
        <taxon>Pirellulaceae</taxon>
        <taxon>Novipirellula</taxon>
    </lineage>
</organism>
<proteinExistence type="predicted"/>
<dbReference type="RefSeq" id="WP_146598552.1">
    <property type="nucleotide sequence ID" value="NZ_SJPY01000001.1"/>
</dbReference>
<comment type="caution">
    <text evidence="1">The sequence shown here is derived from an EMBL/GenBank/DDBJ whole genome shotgun (WGS) entry which is preliminary data.</text>
</comment>
<accession>A0A5C6E8E6</accession>